<dbReference type="Proteomes" id="UP001432027">
    <property type="component" value="Unassembled WGS sequence"/>
</dbReference>
<dbReference type="GO" id="GO:0004222">
    <property type="term" value="F:metalloendopeptidase activity"/>
    <property type="evidence" value="ECO:0007669"/>
    <property type="project" value="InterPro"/>
</dbReference>
<dbReference type="Pfam" id="PF01431">
    <property type="entry name" value="Peptidase_M13"/>
    <property type="match status" value="1"/>
</dbReference>
<feature type="non-terminal residue" evidence="2">
    <location>
        <position position="97"/>
    </location>
</feature>
<dbReference type="Gene3D" id="3.40.390.10">
    <property type="entry name" value="Collagenase (Catalytic Domain)"/>
    <property type="match status" value="1"/>
</dbReference>
<dbReference type="PROSITE" id="PS51885">
    <property type="entry name" value="NEPRILYSIN"/>
    <property type="match status" value="1"/>
</dbReference>
<keyword evidence="3" id="KW-1185">Reference proteome</keyword>
<organism evidence="2 3">
    <name type="scientific">Pristionchus entomophagus</name>
    <dbReference type="NCBI Taxonomy" id="358040"/>
    <lineage>
        <taxon>Eukaryota</taxon>
        <taxon>Metazoa</taxon>
        <taxon>Ecdysozoa</taxon>
        <taxon>Nematoda</taxon>
        <taxon>Chromadorea</taxon>
        <taxon>Rhabditida</taxon>
        <taxon>Rhabditina</taxon>
        <taxon>Diplogasteromorpha</taxon>
        <taxon>Diplogasteroidea</taxon>
        <taxon>Neodiplogasteridae</taxon>
        <taxon>Pristionchus</taxon>
    </lineage>
</organism>
<dbReference type="PANTHER" id="PTHR11733:SF188">
    <property type="entry name" value="NEPRILYSIN"/>
    <property type="match status" value="1"/>
</dbReference>
<dbReference type="SUPFAM" id="SSF55486">
    <property type="entry name" value="Metalloproteases ('zincins'), catalytic domain"/>
    <property type="match status" value="1"/>
</dbReference>
<feature type="domain" description="Peptidase M13 C-terminal" evidence="1">
    <location>
        <begin position="1"/>
        <end position="97"/>
    </location>
</feature>
<accession>A0AAV5SU21</accession>
<dbReference type="InterPro" id="IPR000718">
    <property type="entry name" value="Peptidase_M13"/>
</dbReference>
<name>A0AAV5SU21_9BILA</name>
<dbReference type="InterPro" id="IPR018497">
    <property type="entry name" value="Peptidase_M13_C"/>
</dbReference>
<gene>
    <name evidence="2" type="ORF">PENTCL1PPCAC_8761</name>
</gene>
<feature type="non-terminal residue" evidence="2">
    <location>
        <position position="1"/>
    </location>
</feature>
<comment type="caution">
    <text evidence="2">The sequence shown here is derived from an EMBL/GenBank/DDBJ whole genome shotgun (WGS) entry which is preliminary data.</text>
</comment>
<evidence type="ECO:0000313" key="2">
    <source>
        <dbReference type="EMBL" id="GMS86585.1"/>
    </source>
</evidence>
<evidence type="ECO:0000313" key="3">
    <source>
        <dbReference type="Proteomes" id="UP001432027"/>
    </source>
</evidence>
<dbReference type="EMBL" id="BTSX01000002">
    <property type="protein sequence ID" value="GMS86585.1"/>
    <property type="molecule type" value="Genomic_DNA"/>
</dbReference>
<dbReference type="GO" id="GO:0005886">
    <property type="term" value="C:plasma membrane"/>
    <property type="evidence" value="ECO:0007669"/>
    <property type="project" value="TreeGrafter"/>
</dbReference>
<dbReference type="InterPro" id="IPR024079">
    <property type="entry name" value="MetalloPept_cat_dom_sf"/>
</dbReference>
<evidence type="ECO:0000259" key="1">
    <source>
        <dbReference type="Pfam" id="PF01431"/>
    </source>
</evidence>
<protein>
    <recommendedName>
        <fullName evidence="1">Peptidase M13 C-terminal domain-containing protein</fullName>
    </recommendedName>
</protein>
<dbReference type="PRINTS" id="PR00786">
    <property type="entry name" value="NEPRILYSIN"/>
</dbReference>
<sequence length="97" mass="10547">PFFSLSYPHSYNYGGQGSVAGHELTHGYDDEGTQFDENGMLADCSFSHCSILDDASQQGFVDMAQCVVQQFDSQCCPLKTGHVRCVNGDMTQGENIA</sequence>
<reference evidence="2" key="1">
    <citation type="submission" date="2023-10" db="EMBL/GenBank/DDBJ databases">
        <title>Genome assembly of Pristionchus species.</title>
        <authorList>
            <person name="Yoshida K."/>
            <person name="Sommer R.J."/>
        </authorList>
    </citation>
    <scope>NUCLEOTIDE SEQUENCE</scope>
    <source>
        <strain evidence="2">RS0144</strain>
    </source>
</reference>
<proteinExistence type="predicted"/>
<dbReference type="GO" id="GO:0016485">
    <property type="term" value="P:protein processing"/>
    <property type="evidence" value="ECO:0007669"/>
    <property type="project" value="TreeGrafter"/>
</dbReference>
<dbReference type="PANTHER" id="PTHR11733">
    <property type="entry name" value="ZINC METALLOPROTEASE FAMILY M13 NEPRILYSIN-RELATED"/>
    <property type="match status" value="1"/>
</dbReference>
<dbReference type="AlphaFoldDB" id="A0AAV5SU21"/>